<name>A0A386HUW0_9BACT</name>
<dbReference type="InterPro" id="IPR036390">
    <property type="entry name" value="WH_DNA-bd_sf"/>
</dbReference>
<dbReference type="PANTHER" id="PTHR33164:SF43">
    <property type="entry name" value="HTH-TYPE TRANSCRIPTIONAL REPRESSOR YETL"/>
    <property type="match status" value="1"/>
</dbReference>
<dbReference type="RefSeq" id="WP_119990710.1">
    <property type="nucleotide sequence ID" value="NZ_CP032489.1"/>
</dbReference>
<organism evidence="2 3">
    <name type="scientific">Arachidicoccus soli</name>
    <dbReference type="NCBI Taxonomy" id="2341117"/>
    <lineage>
        <taxon>Bacteria</taxon>
        <taxon>Pseudomonadati</taxon>
        <taxon>Bacteroidota</taxon>
        <taxon>Chitinophagia</taxon>
        <taxon>Chitinophagales</taxon>
        <taxon>Chitinophagaceae</taxon>
        <taxon>Arachidicoccus</taxon>
    </lineage>
</organism>
<dbReference type="PANTHER" id="PTHR33164">
    <property type="entry name" value="TRANSCRIPTIONAL REGULATOR, MARR FAMILY"/>
    <property type="match status" value="1"/>
</dbReference>
<dbReference type="KEGG" id="ark:D6B99_17185"/>
<accession>A0A386HUW0</accession>
<dbReference type="GO" id="GO:0003700">
    <property type="term" value="F:DNA-binding transcription factor activity"/>
    <property type="evidence" value="ECO:0007669"/>
    <property type="project" value="InterPro"/>
</dbReference>
<dbReference type="PROSITE" id="PS50995">
    <property type="entry name" value="HTH_MARR_2"/>
    <property type="match status" value="1"/>
</dbReference>
<dbReference type="OrthoDB" id="763883at2"/>
<proteinExistence type="predicted"/>
<dbReference type="EMBL" id="CP032489">
    <property type="protein sequence ID" value="AYD49204.1"/>
    <property type="molecule type" value="Genomic_DNA"/>
</dbReference>
<evidence type="ECO:0000259" key="1">
    <source>
        <dbReference type="PROSITE" id="PS50995"/>
    </source>
</evidence>
<keyword evidence="3" id="KW-1185">Reference proteome</keyword>
<evidence type="ECO:0000313" key="3">
    <source>
        <dbReference type="Proteomes" id="UP000266118"/>
    </source>
</evidence>
<dbReference type="AlphaFoldDB" id="A0A386HUW0"/>
<dbReference type="SUPFAM" id="SSF46785">
    <property type="entry name" value="Winged helix' DNA-binding domain"/>
    <property type="match status" value="1"/>
</dbReference>
<dbReference type="InterPro" id="IPR036388">
    <property type="entry name" value="WH-like_DNA-bd_sf"/>
</dbReference>
<dbReference type="SMART" id="SM00347">
    <property type="entry name" value="HTH_MARR"/>
    <property type="match status" value="1"/>
</dbReference>
<protein>
    <submittedName>
        <fullName evidence="2">MarR family transcriptional regulator</fullName>
    </submittedName>
</protein>
<evidence type="ECO:0000313" key="2">
    <source>
        <dbReference type="EMBL" id="AYD49204.1"/>
    </source>
</evidence>
<dbReference type="Pfam" id="PF01047">
    <property type="entry name" value="MarR"/>
    <property type="match status" value="1"/>
</dbReference>
<dbReference type="InterPro" id="IPR000835">
    <property type="entry name" value="HTH_MarR-typ"/>
</dbReference>
<dbReference type="InterPro" id="IPR039422">
    <property type="entry name" value="MarR/SlyA-like"/>
</dbReference>
<dbReference type="GO" id="GO:0006950">
    <property type="term" value="P:response to stress"/>
    <property type="evidence" value="ECO:0007669"/>
    <property type="project" value="TreeGrafter"/>
</dbReference>
<feature type="domain" description="HTH marR-type" evidence="1">
    <location>
        <begin position="1"/>
        <end position="149"/>
    </location>
</feature>
<gene>
    <name evidence="2" type="ORF">D6B99_17185</name>
</gene>
<sequence length="150" mass="16965">MKIAEVIKSKKPIDDEQGVAINIMHTAYVVKTSISAVLKQFALTNEQYNILRILKGALPEKICVKQIAERLIERSANVPRTMDKLVAKKLVKRSISMADKRETVSEISIAGLRMLETVTPELQKTLNDICNLDKQELSQLNSLLDKYRVE</sequence>
<dbReference type="Gene3D" id="1.10.10.10">
    <property type="entry name" value="Winged helix-like DNA-binding domain superfamily/Winged helix DNA-binding domain"/>
    <property type="match status" value="1"/>
</dbReference>
<reference evidence="2 3" key="1">
    <citation type="submission" date="2018-09" db="EMBL/GenBank/DDBJ databases">
        <title>Arachidicoccus sp. nov., a bacterium isolated from soil.</title>
        <authorList>
            <person name="Weon H.-Y."/>
            <person name="Kwon S.-W."/>
            <person name="Lee S.A."/>
        </authorList>
    </citation>
    <scope>NUCLEOTIDE SEQUENCE [LARGE SCALE GENOMIC DNA]</scope>
    <source>
        <strain evidence="2 3">KIS59-12</strain>
    </source>
</reference>
<dbReference type="Proteomes" id="UP000266118">
    <property type="component" value="Chromosome"/>
</dbReference>